<dbReference type="InterPro" id="IPR050556">
    <property type="entry name" value="Type_II_TA_system_RNase"/>
</dbReference>
<keyword evidence="2 8" id="KW-1277">Toxin-antitoxin system</keyword>
<dbReference type="PANTHER" id="PTHR33653:SF1">
    <property type="entry name" value="RIBONUCLEASE VAPC2"/>
    <property type="match status" value="1"/>
</dbReference>
<evidence type="ECO:0000313" key="10">
    <source>
        <dbReference type="EMBL" id="VEG73883.1"/>
    </source>
</evidence>
<dbReference type="PANTHER" id="PTHR33653">
    <property type="entry name" value="RIBONUCLEASE VAPC2"/>
    <property type="match status" value="1"/>
</dbReference>
<comment type="function">
    <text evidence="8">Toxic component of a toxin-antitoxin (TA) system. An RNase.</text>
</comment>
<feature type="domain" description="PIN" evidence="9">
    <location>
        <begin position="3"/>
        <end position="122"/>
    </location>
</feature>
<dbReference type="GO" id="GO:0000287">
    <property type="term" value="F:magnesium ion binding"/>
    <property type="evidence" value="ECO:0007669"/>
    <property type="project" value="UniProtKB-UniRule"/>
</dbReference>
<dbReference type="AlphaFoldDB" id="A0A3S4UMA8"/>
<reference evidence="10 11" key="1">
    <citation type="submission" date="2018-12" db="EMBL/GenBank/DDBJ databases">
        <authorList>
            <consortium name="Pathogen Informatics"/>
        </authorList>
    </citation>
    <scope>NUCLEOTIDE SEQUENCE [LARGE SCALE GENOMIC DNA]</scope>
    <source>
        <strain evidence="10 11">NCTC11923</strain>
    </source>
</reference>
<dbReference type="KEGG" id="asla:NCTC11923_00497"/>
<sequence length="139" mass="15545">MFLLDTNIISEAMRTTMDPKVEAWLNDSAAVDSYLCAVTLMELRFGYLRLPRGRRRDYYESMTDVVEQQYADRLLPVDAAVARLAARARAERQEQGMATSVPDAQIAGVALAHHLVLATRNIKDFAGITGLRVLNPFES</sequence>
<keyword evidence="8" id="KW-0800">Toxin</keyword>
<evidence type="ECO:0000256" key="8">
    <source>
        <dbReference type="HAMAP-Rule" id="MF_00265"/>
    </source>
</evidence>
<protein>
    <recommendedName>
        <fullName evidence="8">Ribonuclease VapC</fullName>
        <shortName evidence="8">RNase VapC</shortName>
        <ecNumber evidence="8">3.1.-.-</ecNumber>
    </recommendedName>
    <alternativeName>
        <fullName evidence="8">Toxin VapC</fullName>
    </alternativeName>
</protein>
<gene>
    <name evidence="10" type="primary">fitB</name>
    <name evidence="8" type="synonym">vapC</name>
    <name evidence="10" type="ORF">NCTC11923_00497</name>
</gene>
<dbReference type="SUPFAM" id="SSF88723">
    <property type="entry name" value="PIN domain-like"/>
    <property type="match status" value="1"/>
</dbReference>
<keyword evidence="11" id="KW-1185">Reference proteome</keyword>
<evidence type="ECO:0000256" key="3">
    <source>
        <dbReference type="ARBA" id="ARBA00022722"/>
    </source>
</evidence>
<dbReference type="InterPro" id="IPR002716">
    <property type="entry name" value="PIN_dom"/>
</dbReference>
<name>A0A3S4UMA8_9ACTO</name>
<dbReference type="Gene3D" id="3.40.50.1010">
    <property type="entry name" value="5'-nuclease"/>
    <property type="match status" value="1"/>
</dbReference>
<dbReference type="HAMAP" id="MF_00265">
    <property type="entry name" value="VapC_Nob1"/>
    <property type="match status" value="1"/>
</dbReference>
<keyword evidence="4 8" id="KW-0479">Metal-binding</keyword>
<evidence type="ECO:0000259" key="9">
    <source>
        <dbReference type="Pfam" id="PF01850"/>
    </source>
</evidence>
<dbReference type="Proteomes" id="UP000276899">
    <property type="component" value="Chromosome"/>
</dbReference>
<dbReference type="EC" id="3.1.-.-" evidence="8"/>
<organism evidence="10 11">
    <name type="scientific">Actinomyces slackii</name>
    <dbReference type="NCBI Taxonomy" id="52774"/>
    <lineage>
        <taxon>Bacteria</taxon>
        <taxon>Bacillati</taxon>
        <taxon>Actinomycetota</taxon>
        <taxon>Actinomycetes</taxon>
        <taxon>Actinomycetales</taxon>
        <taxon>Actinomycetaceae</taxon>
        <taxon>Actinomyces</taxon>
    </lineage>
</organism>
<accession>A0A3S4UMA8</accession>
<dbReference type="STRING" id="1278298.GCA_000428685_00020"/>
<dbReference type="InterPro" id="IPR022907">
    <property type="entry name" value="VapC_family"/>
</dbReference>
<evidence type="ECO:0000313" key="11">
    <source>
        <dbReference type="Proteomes" id="UP000276899"/>
    </source>
</evidence>
<keyword evidence="5 8" id="KW-0378">Hydrolase</keyword>
<dbReference type="GO" id="GO:0004540">
    <property type="term" value="F:RNA nuclease activity"/>
    <property type="evidence" value="ECO:0007669"/>
    <property type="project" value="InterPro"/>
</dbReference>
<dbReference type="EMBL" id="LR134363">
    <property type="protein sequence ID" value="VEG73883.1"/>
    <property type="molecule type" value="Genomic_DNA"/>
</dbReference>
<keyword evidence="6 8" id="KW-0460">Magnesium</keyword>
<evidence type="ECO:0000256" key="4">
    <source>
        <dbReference type="ARBA" id="ARBA00022723"/>
    </source>
</evidence>
<dbReference type="GO" id="GO:0016787">
    <property type="term" value="F:hydrolase activity"/>
    <property type="evidence" value="ECO:0007669"/>
    <property type="project" value="UniProtKB-KW"/>
</dbReference>
<evidence type="ECO:0000256" key="2">
    <source>
        <dbReference type="ARBA" id="ARBA00022649"/>
    </source>
</evidence>
<evidence type="ECO:0000256" key="5">
    <source>
        <dbReference type="ARBA" id="ARBA00022801"/>
    </source>
</evidence>
<proteinExistence type="inferred from homology"/>
<dbReference type="InterPro" id="IPR029060">
    <property type="entry name" value="PIN-like_dom_sf"/>
</dbReference>
<evidence type="ECO:0000256" key="7">
    <source>
        <dbReference type="ARBA" id="ARBA00038093"/>
    </source>
</evidence>
<keyword evidence="3 8" id="KW-0540">Nuclease</keyword>
<evidence type="ECO:0000256" key="1">
    <source>
        <dbReference type="ARBA" id="ARBA00001946"/>
    </source>
</evidence>
<feature type="binding site" evidence="8">
    <location>
        <position position="5"/>
    </location>
    <ligand>
        <name>Mg(2+)</name>
        <dbReference type="ChEBI" id="CHEBI:18420"/>
    </ligand>
</feature>
<dbReference type="GO" id="GO:0090729">
    <property type="term" value="F:toxin activity"/>
    <property type="evidence" value="ECO:0007669"/>
    <property type="project" value="UniProtKB-KW"/>
</dbReference>
<dbReference type="RefSeq" id="WP_026426225.1">
    <property type="nucleotide sequence ID" value="NZ_CBCRWE010000086.1"/>
</dbReference>
<dbReference type="Pfam" id="PF01850">
    <property type="entry name" value="PIN"/>
    <property type="match status" value="1"/>
</dbReference>
<comment type="cofactor">
    <cofactor evidence="1 8">
        <name>Mg(2+)</name>
        <dbReference type="ChEBI" id="CHEBI:18420"/>
    </cofactor>
</comment>
<comment type="similarity">
    <text evidence="7 8">Belongs to the PINc/VapC protein family.</text>
</comment>
<feature type="binding site" evidence="8">
    <location>
        <position position="103"/>
    </location>
    <ligand>
        <name>Mg(2+)</name>
        <dbReference type="ChEBI" id="CHEBI:18420"/>
    </ligand>
</feature>
<evidence type="ECO:0000256" key="6">
    <source>
        <dbReference type="ARBA" id="ARBA00022842"/>
    </source>
</evidence>